<dbReference type="Proteomes" id="UP000198372">
    <property type="component" value="Unassembled WGS sequence"/>
</dbReference>
<proteinExistence type="predicted"/>
<name>A0A238FD49_9BASI</name>
<evidence type="ECO:0000313" key="2">
    <source>
        <dbReference type="Proteomes" id="UP000198372"/>
    </source>
</evidence>
<sequence>MHALTAPNDIRSYVLDDIVPDNWTALQRSARDAVARNIICKLNQIRHSLGRTVAEFNTWITDFKSGVAQEIIDAKTTINNVLATLVLAIAHPSLVSGERLIGATRTTFPKHARLDGSKSFANWTRQLCLCLADDIRSYVLDDIVPDDWTALQHSTRDAIACNIIANSIKSATVLAIFDKIPTAELTAPKIYATLKLHYALTMRLARLNFSRDSGASDPCQAWWRNSTPGSPTLNRLRKKSLTQRQPSTTFLPRSFLQLLTPHLWATSPLTSSKNSSLPADQLASLATLLSKLTAAALGTTSSGATHTTFPKHARLDGSKSFANWTRQLCLCLADDIRSYVLDDIVPDNWTALQRSARDAVARNIIANSIKSATVLAVFDKIPTAELTAPKIYATLKSHYAPDDATCTLELFSQLWGF</sequence>
<evidence type="ECO:0000313" key="1">
    <source>
        <dbReference type="EMBL" id="SCV71762.1"/>
    </source>
</evidence>
<gene>
    <name evidence="1" type="ORF">BQ2448_4456</name>
</gene>
<organism evidence="1 2">
    <name type="scientific">Microbotryum intermedium</name>
    <dbReference type="NCBI Taxonomy" id="269621"/>
    <lineage>
        <taxon>Eukaryota</taxon>
        <taxon>Fungi</taxon>
        <taxon>Dikarya</taxon>
        <taxon>Basidiomycota</taxon>
        <taxon>Pucciniomycotina</taxon>
        <taxon>Microbotryomycetes</taxon>
        <taxon>Microbotryales</taxon>
        <taxon>Microbotryaceae</taxon>
        <taxon>Microbotryum</taxon>
    </lineage>
</organism>
<dbReference type="AlphaFoldDB" id="A0A238FD49"/>
<keyword evidence="2" id="KW-1185">Reference proteome</keyword>
<protein>
    <submittedName>
        <fullName evidence="1">BQ2448_4456 protein</fullName>
    </submittedName>
</protein>
<accession>A0A238FD49</accession>
<reference evidence="2" key="1">
    <citation type="submission" date="2016-09" db="EMBL/GenBank/DDBJ databases">
        <authorList>
            <person name="Jeantristanb JTB J.-T."/>
            <person name="Ricardo R."/>
        </authorList>
    </citation>
    <scope>NUCLEOTIDE SEQUENCE [LARGE SCALE GENOMIC DNA]</scope>
</reference>
<dbReference type="EMBL" id="FMSP01000008">
    <property type="protein sequence ID" value="SCV71762.1"/>
    <property type="molecule type" value="Genomic_DNA"/>
</dbReference>